<dbReference type="SMART" id="SM00380">
    <property type="entry name" value="AP2"/>
    <property type="match status" value="1"/>
</dbReference>
<dbReference type="PROSITE" id="PS51032">
    <property type="entry name" value="AP2_ERF"/>
    <property type="match status" value="1"/>
</dbReference>
<dbReference type="Gene3D" id="3.30.730.10">
    <property type="entry name" value="AP2/ERF domain"/>
    <property type="match status" value="1"/>
</dbReference>
<dbReference type="InterPro" id="IPR016177">
    <property type="entry name" value="DNA-bd_dom_sf"/>
</dbReference>
<dbReference type="InterPro" id="IPR001471">
    <property type="entry name" value="AP2/ERF_dom"/>
</dbReference>
<keyword evidence="6" id="KW-1185">Reference proteome</keyword>
<dbReference type="Proteomes" id="UP000008467">
    <property type="component" value="Chromosome"/>
</dbReference>
<evidence type="ECO:0000256" key="2">
    <source>
        <dbReference type="ARBA" id="ARBA00023125"/>
    </source>
</evidence>
<evidence type="ECO:0000259" key="4">
    <source>
        <dbReference type="PROSITE" id="PS51032"/>
    </source>
</evidence>
<dbReference type="GO" id="GO:0003700">
    <property type="term" value="F:DNA-binding transcription factor activity"/>
    <property type="evidence" value="ECO:0007669"/>
    <property type="project" value="InterPro"/>
</dbReference>
<dbReference type="InterPro" id="IPR036955">
    <property type="entry name" value="AP2/ERF_dom_sf"/>
</dbReference>
<accession>F2JSC9</accession>
<dbReference type="STRING" id="642492.Clole_3483"/>
<organism evidence="5 6">
    <name type="scientific">Cellulosilyticum lentocellum (strain ATCC 49066 / DSM 5427 / NCIMB 11756 / RHM5)</name>
    <name type="common">Clostridium lentocellum</name>
    <dbReference type="NCBI Taxonomy" id="642492"/>
    <lineage>
        <taxon>Bacteria</taxon>
        <taxon>Bacillati</taxon>
        <taxon>Bacillota</taxon>
        <taxon>Clostridia</taxon>
        <taxon>Lachnospirales</taxon>
        <taxon>Cellulosilyticaceae</taxon>
        <taxon>Cellulosilyticum</taxon>
    </lineage>
</organism>
<evidence type="ECO:0000256" key="1">
    <source>
        <dbReference type="ARBA" id="ARBA00023015"/>
    </source>
</evidence>
<evidence type="ECO:0000256" key="3">
    <source>
        <dbReference type="ARBA" id="ARBA00023163"/>
    </source>
</evidence>
<dbReference type="eggNOG" id="ENOG502ZBRW">
    <property type="taxonomic scope" value="Bacteria"/>
</dbReference>
<dbReference type="EMBL" id="CP002582">
    <property type="protein sequence ID" value="ADZ85167.1"/>
    <property type="molecule type" value="Genomic_DNA"/>
</dbReference>
<evidence type="ECO:0000313" key="5">
    <source>
        <dbReference type="EMBL" id="ADZ85167.1"/>
    </source>
</evidence>
<dbReference type="AlphaFoldDB" id="F2JSC9"/>
<sequence>MSYIYPTVERNKAQFKVYFLYQTHKIYLGAFPSLAIAENVLREAEAIMLLPPGPPNFPESHLNYKKVVCLCNLRDHHTYIKNPIYLFPTYFSYYLSKDMILLFDLKDLFFFSTYKIYKRGNYLYTQDHISQQNLLSRFDIQNHSVLGKDYYFKNNNCYDFRRENLVIINHYKGVSKKEKGAQTLYITSIYTTKNIILGHYASEIEAAIAYNKGIDLLRARGIEKNFVPNEIPFLTKSEYKQIYDKLSISLALLEPHNKHKRITSNKLYRGICKDKNSFKALIGYQKKQIYLGNYPTEKRAAQAYNYASFYLYGRQGYINPITPVVYDPDTPRIAQLLAKHITSKQPTT</sequence>
<dbReference type="KEGG" id="cle:Clole_3483"/>
<keyword evidence="2" id="KW-0238">DNA-binding</keyword>
<keyword evidence="1" id="KW-0805">Transcription regulation</keyword>
<evidence type="ECO:0000313" key="6">
    <source>
        <dbReference type="Proteomes" id="UP000008467"/>
    </source>
</evidence>
<keyword evidence="3" id="KW-0804">Transcription</keyword>
<gene>
    <name evidence="5" type="ordered locus">Clole_3483</name>
</gene>
<feature type="domain" description="AP2/ERF" evidence="4">
    <location>
        <begin position="170"/>
        <end position="321"/>
    </location>
</feature>
<dbReference type="HOGENOM" id="CLU_068397_0_0_9"/>
<dbReference type="SUPFAM" id="SSF54171">
    <property type="entry name" value="DNA-binding domain"/>
    <property type="match status" value="1"/>
</dbReference>
<reference evidence="5 6" key="1">
    <citation type="journal article" date="2011" name="J. Bacteriol.">
        <title>Complete genome sequence of the cellulose-degrading bacterium Cellulosilyticum lentocellum.</title>
        <authorList>
            <consortium name="US DOE Joint Genome Institute"/>
            <person name="Miller D.A."/>
            <person name="Suen G."/>
            <person name="Bruce D."/>
            <person name="Copeland A."/>
            <person name="Cheng J.F."/>
            <person name="Detter C."/>
            <person name="Goodwin L.A."/>
            <person name="Han C.S."/>
            <person name="Hauser L.J."/>
            <person name="Land M.L."/>
            <person name="Lapidus A."/>
            <person name="Lucas S."/>
            <person name="Meincke L."/>
            <person name="Pitluck S."/>
            <person name="Tapia R."/>
            <person name="Teshima H."/>
            <person name="Woyke T."/>
            <person name="Fox B.G."/>
            <person name="Angert E.R."/>
            <person name="Currie C.R."/>
        </authorList>
    </citation>
    <scope>NUCLEOTIDE SEQUENCE [LARGE SCALE GENOMIC DNA]</scope>
    <source>
        <strain evidence="6">ATCC 49066 / DSM 5427 / NCIMB 11756 / RHM5</strain>
    </source>
</reference>
<protein>
    <recommendedName>
        <fullName evidence="4">AP2/ERF domain-containing protein</fullName>
    </recommendedName>
</protein>
<dbReference type="GO" id="GO:0003677">
    <property type="term" value="F:DNA binding"/>
    <property type="evidence" value="ECO:0007669"/>
    <property type="project" value="UniProtKB-KW"/>
</dbReference>
<name>F2JSC9_CELLD</name>
<dbReference type="RefSeq" id="WP_013658443.1">
    <property type="nucleotide sequence ID" value="NC_015275.1"/>
</dbReference>
<proteinExistence type="predicted"/>